<sequence>MNSKYYPFCIFFIFIFIYALGSFTRIPFADCVGFVLNTEKGELETVFSSTSHPLYINTAILIRKITGVDAILANRIVVIFSAALTVFFVYKTVSLLTDKTWIPTVSAFVFGLSFSFWRNAEIVEVYTQNAALIMIFLYFLVLSYQCEKKRNTAIIAAAFFLGLCLWLHIQNIFFIPSFLLFLYYFRQNRKTVILSFLVFLLVFGAVFLVNYFQGYPLNSPFNSNEDIGWVRNSLNKSFGQYLKDFLVSLIYLVYNFNVFAILGIIGVFELYKFNKKIFYPLFIAAVLHYGFATFYAVSDNYVFFIPSYLIFIIGVGMGLRKYQDLTWVKKWSPLVLLTPLFYLFSFLMISSLPQSKDFKEKKAYKGGLKYYLLPWMNNNVGIVEFTAEKRTAPEPMSWMTISAEEYIKLKISQGYSLEEIKKF</sequence>
<feature type="transmembrane region" description="Helical" evidence="8">
    <location>
        <begin position="245"/>
        <end position="265"/>
    </location>
</feature>
<evidence type="ECO:0000256" key="4">
    <source>
        <dbReference type="ARBA" id="ARBA00022679"/>
    </source>
</evidence>
<keyword evidence="3" id="KW-0328">Glycosyltransferase</keyword>
<keyword evidence="2" id="KW-1003">Cell membrane</keyword>
<evidence type="ECO:0000256" key="8">
    <source>
        <dbReference type="SAM" id="Phobius"/>
    </source>
</evidence>
<dbReference type="OrthoDB" id="1232225at2"/>
<evidence type="ECO:0000256" key="7">
    <source>
        <dbReference type="ARBA" id="ARBA00023136"/>
    </source>
</evidence>
<keyword evidence="6 8" id="KW-1133">Transmembrane helix</keyword>
<dbReference type="GO" id="GO:0016763">
    <property type="term" value="F:pentosyltransferase activity"/>
    <property type="evidence" value="ECO:0007669"/>
    <property type="project" value="TreeGrafter"/>
</dbReference>
<keyword evidence="10" id="KW-1185">Reference proteome</keyword>
<protein>
    <recommendedName>
        <fullName evidence="11">Glycosyltransferase RgtA/B/C/D-like domain-containing protein</fullName>
    </recommendedName>
</protein>
<feature type="transmembrane region" description="Helical" evidence="8">
    <location>
        <begin position="277"/>
        <end position="295"/>
    </location>
</feature>
<dbReference type="InterPro" id="IPR050297">
    <property type="entry name" value="LipidA_mod_glycosyltrf_83"/>
</dbReference>
<evidence type="ECO:0000256" key="6">
    <source>
        <dbReference type="ARBA" id="ARBA00022989"/>
    </source>
</evidence>
<evidence type="ECO:0000256" key="5">
    <source>
        <dbReference type="ARBA" id="ARBA00022692"/>
    </source>
</evidence>
<dbReference type="GO" id="GO:0009103">
    <property type="term" value="P:lipopolysaccharide biosynthetic process"/>
    <property type="evidence" value="ECO:0007669"/>
    <property type="project" value="UniProtKB-ARBA"/>
</dbReference>
<name>A0A0J7J0R9_9FLAO</name>
<dbReference type="PANTHER" id="PTHR33908">
    <property type="entry name" value="MANNOSYLTRANSFERASE YKCB-RELATED"/>
    <property type="match status" value="1"/>
</dbReference>
<dbReference type="PATRIC" id="fig|1304281.5.peg.1137"/>
<reference evidence="9 10" key="1">
    <citation type="journal article" date="2004" name="Int. J. Syst. Evol. Microbiol.">
        <title>Kaistella koreensis gen. nov., sp. nov., a novel member of the Chryseobacterium-Bergeyella-Riemerella branch.</title>
        <authorList>
            <person name="Kim M.K."/>
            <person name="Im W.T."/>
            <person name="Shin Y.K."/>
            <person name="Lim J.H."/>
            <person name="Kim S.H."/>
            <person name="Lee B.C."/>
            <person name="Park M.Y."/>
            <person name="Lee K.Y."/>
            <person name="Lee S.T."/>
        </authorList>
    </citation>
    <scope>NUCLEOTIDE SEQUENCE [LARGE SCALE GENOMIC DNA]</scope>
    <source>
        <strain evidence="9 10">CCUG 49689</strain>
    </source>
</reference>
<feature type="transmembrane region" description="Helical" evidence="8">
    <location>
        <begin position="331"/>
        <end position="352"/>
    </location>
</feature>
<gene>
    <name evidence="9" type="ORF">ACM44_05300</name>
</gene>
<evidence type="ECO:0000256" key="2">
    <source>
        <dbReference type="ARBA" id="ARBA00022475"/>
    </source>
</evidence>
<feature type="transmembrane region" description="Helical" evidence="8">
    <location>
        <begin position="129"/>
        <end position="146"/>
    </location>
</feature>
<keyword evidence="5 8" id="KW-0812">Transmembrane</keyword>
<evidence type="ECO:0000256" key="3">
    <source>
        <dbReference type="ARBA" id="ARBA00022676"/>
    </source>
</evidence>
<evidence type="ECO:0008006" key="11">
    <source>
        <dbReference type="Google" id="ProtNLM"/>
    </source>
</evidence>
<feature type="transmembrane region" description="Helical" evidence="8">
    <location>
        <begin position="192"/>
        <end position="212"/>
    </location>
</feature>
<dbReference type="PANTHER" id="PTHR33908:SF11">
    <property type="entry name" value="MEMBRANE PROTEIN"/>
    <property type="match status" value="1"/>
</dbReference>
<accession>A0A0J7J0R9</accession>
<feature type="transmembrane region" description="Helical" evidence="8">
    <location>
        <begin position="101"/>
        <end position="117"/>
    </location>
</feature>
<evidence type="ECO:0000313" key="9">
    <source>
        <dbReference type="EMBL" id="KMQ71644.1"/>
    </source>
</evidence>
<feature type="transmembrane region" description="Helical" evidence="8">
    <location>
        <begin position="301"/>
        <end position="319"/>
    </location>
</feature>
<dbReference type="RefSeq" id="WP_048499018.1">
    <property type="nucleotide sequence ID" value="NZ_LFNG01000006.1"/>
</dbReference>
<feature type="transmembrane region" description="Helical" evidence="8">
    <location>
        <begin position="72"/>
        <end position="89"/>
    </location>
</feature>
<dbReference type="STRING" id="1304281.ACM44_05300"/>
<comment type="caution">
    <text evidence="9">The sequence shown here is derived from an EMBL/GenBank/DDBJ whole genome shotgun (WGS) entry which is preliminary data.</text>
</comment>
<dbReference type="Pfam" id="PF11028">
    <property type="entry name" value="TMEM260-like"/>
    <property type="match status" value="1"/>
</dbReference>
<dbReference type="GO" id="GO:0005886">
    <property type="term" value="C:plasma membrane"/>
    <property type="evidence" value="ECO:0007669"/>
    <property type="project" value="UniProtKB-SubCell"/>
</dbReference>
<keyword evidence="4" id="KW-0808">Transferase</keyword>
<comment type="subcellular location">
    <subcellularLocation>
        <location evidence="1">Cell membrane</location>
        <topology evidence="1">Multi-pass membrane protein</topology>
    </subcellularLocation>
</comment>
<dbReference type="AlphaFoldDB" id="A0A0J7J0R9"/>
<organism evidence="9 10">
    <name type="scientific">Chryseobacterium koreense CCUG 49689</name>
    <dbReference type="NCBI Taxonomy" id="1304281"/>
    <lineage>
        <taxon>Bacteria</taxon>
        <taxon>Pseudomonadati</taxon>
        <taxon>Bacteroidota</taxon>
        <taxon>Flavobacteriia</taxon>
        <taxon>Flavobacteriales</taxon>
        <taxon>Weeksellaceae</taxon>
        <taxon>Chryseobacterium group</taxon>
        <taxon>Chryseobacterium</taxon>
    </lineage>
</organism>
<proteinExistence type="predicted"/>
<feature type="transmembrane region" description="Helical" evidence="8">
    <location>
        <begin position="152"/>
        <end position="185"/>
    </location>
</feature>
<evidence type="ECO:0000313" key="10">
    <source>
        <dbReference type="Proteomes" id="UP000035900"/>
    </source>
</evidence>
<dbReference type="InterPro" id="IPR021280">
    <property type="entry name" value="TMEM260-like"/>
</dbReference>
<feature type="transmembrane region" description="Helical" evidence="8">
    <location>
        <begin position="5"/>
        <end position="23"/>
    </location>
</feature>
<dbReference type="Proteomes" id="UP000035900">
    <property type="component" value="Unassembled WGS sequence"/>
</dbReference>
<dbReference type="EMBL" id="LFNG01000006">
    <property type="protein sequence ID" value="KMQ71644.1"/>
    <property type="molecule type" value="Genomic_DNA"/>
</dbReference>
<keyword evidence="7 8" id="KW-0472">Membrane</keyword>
<evidence type="ECO:0000256" key="1">
    <source>
        <dbReference type="ARBA" id="ARBA00004651"/>
    </source>
</evidence>